<keyword evidence="3" id="KW-0119">Carbohydrate metabolism</keyword>
<dbReference type="EMBL" id="OBMQ01000002">
    <property type="protein sequence ID" value="SOB98821.1"/>
    <property type="molecule type" value="Genomic_DNA"/>
</dbReference>
<gene>
    <name evidence="4" type="ORF">SAMN05880501_102105</name>
</gene>
<keyword evidence="3" id="KW-0859">Xylose metabolism</keyword>
<dbReference type="GO" id="GO:0016301">
    <property type="term" value="F:kinase activity"/>
    <property type="evidence" value="ECO:0007669"/>
    <property type="project" value="UniProtKB-KW"/>
</dbReference>
<dbReference type="Pfam" id="PF00480">
    <property type="entry name" value="ROK"/>
    <property type="match status" value="1"/>
</dbReference>
<comment type="similarity">
    <text evidence="2">Belongs to the ROK (NagC/XylR) family.</text>
</comment>
<comment type="function">
    <text evidence="1">Transcriptional repressor of xylose-utilizing enzymes.</text>
</comment>
<dbReference type="InterPro" id="IPR043129">
    <property type="entry name" value="ATPase_NBD"/>
</dbReference>
<accession>A0A285RX00</accession>
<evidence type="ECO:0000256" key="3">
    <source>
        <dbReference type="ARBA" id="ARBA00022629"/>
    </source>
</evidence>
<dbReference type="InterPro" id="IPR036388">
    <property type="entry name" value="WH-like_DNA-bd_sf"/>
</dbReference>
<keyword evidence="5" id="KW-1185">Reference proteome</keyword>
<name>A0A285RX00_9BACL</name>
<dbReference type="RefSeq" id="WP_097072467.1">
    <property type="nucleotide sequence ID" value="NZ_OBMQ01000002.1"/>
</dbReference>
<sequence>MKKNIIKEQLNKSDEYFAVYDFLQRIESASKMEIMHELNIKKTTLVRILDSLEEAKLVYQSGKKLNGIGRPSITYKVNKHFGYLIGVHITRMRVMVTLLDLKFEEINSKISYMTSFHSPSFIISFIQNSIDELLVENQLSKDDIFSIGIAAVGSLNKKEGLIYQSQSFIQGGELNFRIVDEMKSYFNGTIILDKGVNASITAEHYFAHKRSNNLLLIVSGGWGLDCGIIKDNQLLTTNLEDGKAIEHMVINFEGKPCRCGKNGCLITFTSFEYILNKIKAELPTYESINTKEITNATVTEAVNFLKSLNKSATEIIMNTAKPLAIGAINLSNIFKVDRIIINGPLFEHFPNYFDLVTSYFESIKGDIETTIDNGELGDYASVKGAGIMSFQAFIHSSDSESMD</sequence>
<dbReference type="SUPFAM" id="SSF53067">
    <property type="entry name" value="Actin-like ATPase domain"/>
    <property type="match status" value="1"/>
</dbReference>
<dbReference type="Gene3D" id="3.30.420.40">
    <property type="match status" value="2"/>
</dbReference>
<dbReference type="GO" id="GO:0042732">
    <property type="term" value="P:D-xylose metabolic process"/>
    <property type="evidence" value="ECO:0007669"/>
    <property type="project" value="UniProtKB-KW"/>
</dbReference>
<dbReference type="InterPro" id="IPR000600">
    <property type="entry name" value="ROK"/>
</dbReference>
<keyword evidence="4" id="KW-0418">Kinase</keyword>
<proteinExistence type="inferred from homology"/>
<evidence type="ECO:0000313" key="5">
    <source>
        <dbReference type="Proteomes" id="UP000219636"/>
    </source>
</evidence>
<dbReference type="Proteomes" id="UP000219636">
    <property type="component" value="Unassembled WGS sequence"/>
</dbReference>
<dbReference type="PANTHER" id="PTHR18964">
    <property type="entry name" value="ROK (REPRESSOR, ORF, KINASE) FAMILY"/>
    <property type="match status" value="1"/>
</dbReference>
<dbReference type="SUPFAM" id="SSF46785">
    <property type="entry name" value="Winged helix' DNA-binding domain"/>
    <property type="match status" value="1"/>
</dbReference>
<dbReference type="OrthoDB" id="9796533at2"/>
<dbReference type="PANTHER" id="PTHR18964:SF149">
    <property type="entry name" value="BIFUNCTIONAL UDP-N-ACETYLGLUCOSAMINE 2-EPIMERASE_N-ACETYLMANNOSAMINE KINASE"/>
    <property type="match status" value="1"/>
</dbReference>
<evidence type="ECO:0000256" key="1">
    <source>
        <dbReference type="ARBA" id="ARBA00002486"/>
    </source>
</evidence>
<organism evidence="4 5">
    <name type="scientific">Ureibacillus xyleni</name>
    <dbReference type="NCBI Taxonomy" id="614648"/>
    <lineage>
        <taxon>Bacteria</taxon>
        <taxon>Bacillati</taxon>
        <taxon>Bacillota</taxon>
        <taxon>Bacilli</taxon>
        <taxon>Bacillales</taxon>
        <taxon>Caryophanaceae</taxon>
        <taxon>Ureibacillus</taxon>
    </lineage>
</organism>
<dbReference type="Gene3D" id="1.10.10.10">
    <property type="entry name" value="Winged helix-like DNA-binding domain superfamily/Winged helix DNA-binding domain"/>
    <property type="match status" value="1"/>
</dbReference>
<reference evidence="5" key="1">
    <citation type="submission" date="2017-08" db="EMBL/GenBank/DDBJ databases">
        <authorList>
            <person name="Varghese N."/>
            <person name="Submissions S."/>
        </authorList>
    </citation>
    <scope>NUCLEOTIDE SEQUENCE [LARGE SCALE GENOMIC DNA]</scope>
    <source>
        <strain evidence="5">JC22</strain>
    </source>
</reference>
<evidence type="ECO:0000313" key="4">
    <source>
        <dbReference type="EMBL" id="SOB98821.1"/>
    </source>
</evidence>
<protein>
    <submittedName>
        <fullName evidence="4">Predicted NBD/HSP70 family sugar kinase</fullName>
    </submittedName>
</protein>
<evidence type="ECO:0000256" key="2">
    <source>
        <dbReference type="ARBA" id="ARBA00006479"/>
    </source>
</evidence>
<dbReference type="InterPro" id="IPR036390">
    <property type="entry name" value="WH_DNA-bd_sf"/>
</dbReference>
<keyword evidence="4" id="KW-0808">Transferase</keyword>
<dbReference type="AlphaFoldDB" id="A0A285RX00"/>